<evidence type="ECO:0000256" key="2">
    <source>
        <dbReference type="ARBA" id="ARBA00023125"/>
    </source>
</evidence>
<dbReference type="InterPro" id="IPR018490">
    <property type="entry name" value="cNMP-bd_dom_sf"/>
</dbReference>
<proteinExistence type="predicted"/>
<dbReference type="PANTHER" id="PTHR24567">
    <property type="entry name" value="CRP FAMILY TRANSCRIPTIONAL REGULATORY PROTEIN"/>
    <property type="match status" value="1"/>
</dbReference>
<dbReference type="PROSITE" id="PS50042">
    <property type="entry name" value="CNMP_BINDING_3"/>
    <property type="match status" value="1"/>
</dbReference>
<evidence type="ECO:0000256" key="3">
    <source>
        <dbReference type="ARBA" id="ARBA00023163"/>
    </source>
</evidence>
<feature type="domain" description="HTH crp-type" evidence="5">
    <location>
        <begin position="155"/>
        <end position="223"/>
    </location>
</feature>
<comment type="caution">
    <text evidence="6">The sequence shown here is derived from an EMBL/GenBank/DDBJ whole genome shotgun (WGS) entry which is preliminary data.</text>
</comment>
<dbReference type="SUPFAM" id="SSF51206">
    <property type="entry name" value="cAMP-binding domain-like"/>
    <property type="match status" value="1"/>
</dbReference>
<dbReference type="CDD" id="cd00038">
    <property type="entry name" value="CAP_ED"/>
    <property type="match status" value="1"/>
</dbReference>
<dbReference type="InterPro" id="IPR050397">
    <property type="entry name" value="Env_Response_Regulators"/>
</dbReference>
<evidence type="ECO:0000259" key="4">
    <source>
        <dbReference type="PROSITE" id="PS50042"/>
    </source>
</evidence>
<keyword evidence="3" id="KW-0804">Transcription</keyword>
<dbReference type="RefSeq" id="WP_222199985.1">
    <property type="nucleotide sequence ID" value="NZ_JAIMFO010000009.1"/>
</dbReference>
<dbReference type="SUPFAM" id="SSF46785">
    <property type="entry name" value="Winged helix' DNA-binding domain"/>
    <property type="match status" value="1"/>
</dbReference>
<dbReference type="Gene3D" id="2.60.120.10">
    <property type="entry name" value="Jelly Rolls"/>
    <property type="match status" value="1"/>
</dbReference>
<organism evidence="6 7">
    <name type="scientific">Collinsella ureilytica</name>
    <dbReference type="NCBI Taxonomy" id="2869515"/>
    <lineage>
        <taxon>Bacteria</taxon>
        <taxon>Bacillati</taxon>
        <taxon>Actinomycetota</taxon>
        <taxon>Coriobacteriia</taxon>
        <taxon>Coriobacteriales</taxon>
        <taxon>Coriobacteriaceae</taxon>
        <taxon>Collinsella</taxon>
    </lineage>
</organism>
<name>A0ABS7MMG1_9ACTN</name>
<dbReference type="InterPro" id="IPR036390">
    <property type="entry name" value="WH_DNA-bd_sf"/>
</dbReference>
<gene>
    <name evidence="6" type="ORF">K6V98_07870</name>
</gene>
<feature type="domain" description="Cyclic nucleotide-binding" evidence="4">
    <location>
        <begin position="14"/>
        <end position="111"/>
    </location>
</feature>
<dbReference type="PANTHER" id="PTHR24567:SF26">
    <property type="entry name" value="REGULATORY PROTEIN YEIL"/>
    <property type="match status" value="1"/>
</dbReference>
<dbReference type="SMART" id="SM00419">
    <property type="entry name" value="HTH_CRP"/>
    <property type="match status" value="1"/>
</dbReference>
<evidence type="ECO:0000313" key="7">
    <source>
        <dbReference type="Proteomes" id="UP000700908"/>
    </source>
</evidence>
<evidence type="ECO:0000313" key="6">
    <source>
        <dbReference type="EMBL" id="MBY4798261.1"/>
    </source>
</evidence>
<dbReference type="Pfam" id="PF00027">
    <property type="entry name" value="cNMP_binding"/>
    <property type="match status" value="1"/>
</dbReference>
<dbReference type="Proteomes" id="UP000700908">
    <property type="component" value="Unassembled WGS sequence"/>
</dbReference>
<keyword evidence="7" id="KW-1185">Reference proteome</keyword>
<protein>
    <submittedName>
        <fullName evidence="6">Crp/Fnr family transcriptional regulator</fullName>
    </submittedName>
</protein>
<dbReference type="Pfam" id="PF13545">
    <property type="entry name" value="HTH_Crp_2"/>
    <property type="match status" value="1"/>
</dbReference>
<dbReference type="InterPro" id="IPR012318">
    <property type="entry name" value="HTH_CRP"/>
</dbReference>
<dbReference type="PROSITE" id="PS51063">
    <property type="entry name" value="HTH_CRP_2"/>
    <property type="match status" value="1"/>
</dbReference>
<sequence>MDKYTRAVVVQTSLFNGIEAGELECALRELGAYTKTYEAGELLIRMGDCTRSFGIVIDGRVRIDFYDEAGNVSIVAAIGRGGSFAEAIACAGDPSIVQVEAASAARVIWIDISRAFVGPSSSGSVSARIVLANTTRMLARKNMLLNRKMQMIAQKRLRDRIKLFLLAQDDTRDVIRSTSEMTRSDLARYLSVDRSALSRELGRMRDEGLIALRGNTIEVLDGNFLEA</sequence>
<dbReference type="InterPro" id="IPR014710">
    <property type="entry name" value="RmlC-like_jellyroll"/>
</dbReference>
<dbReference type="SMART" id="SM00100">
    <property type="entry name" value="cNMP"/>
    <property type="match status" value="1"/>
</dbReference>
<reference evidence="6 7" key="1">
    <citation type="submission" date="2021-08" db="EMBL/GenBank/DDBJ databases">
        <title>Collinsella faecalis sp. nov. isolated from swine faeces.</title>
        <authorList>
            <person name="Oh B.S."/>
            <person name="Lee J.H."/>
        </authorList>
    </citation>
    <scope>NUCLEOTIDE SEQUENCE [LARGE SCALE GENOMIC DNA]</scope>
    <source>
        <strain evidence="6 7">AGMB00827</strain>
    </source>
</reference>
<dbReference type="InterPro" id="IPR000595">
    <property type="entry name" value="cNMP-bd_dom"/>
</dbReference>
<evidence type="ECO:0000256" key="1">
    <source>
        <dbReference type="ARBA" id="ARBA00023015"/>
    </source>
</evidence>
<evidence type="ECO:0000259" key="5">
    <source>
        <dbReference type="PROSITE" id="PS51063"/>
    </source>
</evidence>
<accession>A0ABS7MMG1</accession>
<keyword evidence="1" id="KW-0805">Transcription regulation</keyword>
<keyword evidence="2" id="KW-0238">DNA-binding</keyword>
<dbReference type="EMBL" id="JAIMFO010000009">
    <property type="protein sequence ID" value="MBY4798261.1"/>
    <property type="molecule type" value="Genomic_DNA"/>
</dbReference>